<reference evidence="6" key="1">
    <citation type="submission" date="2025-08" db="UniProtKB">
        <authorList>
            <consortium name="RefSeq"/>
        </authorList>
    </citation>
    <scope>IDENTIFICATION</scope>
    <source>
        <tissue evidence="6">Testes</tissue>
    </source>
</reference>
<keyword evidence="2" id="KW-0325">Glycoprotein</keyword>
<dbReference type="InterPro" id="IPR001846">
    <property type="entry name" value="VWF_type-D"/>
</dbReference>
<feature type="signal peptide" evidence="3">
    <location>
        <begin position="1"/>
        <end position="19"/>
    </location>
</feature>
<proteinExistence type="predicted"/>
<organism evidence="5 6">
    <name type="scientific">Saccoglossus kowalevskii</name>
    <name type="common">Acorn worm</name>
    <dbReference type="NCBI Taxonomy" id="10224"/>
    <lineage>
        <taxon>Eukaryota</taxon>
        <taxon>Metazoa</taxon>
        <taxon>Hemichordata</taxon>
        <taxon>Enteropneusta</taxon>
        <taxon>Harrimaniidae</taxon>
        <taxon>Saccoglossus</taxon>
    </lineage>
</organism>
<dbReference type="SMART" id="SM00216">
    <property type="entry name" value="VWD"/>
    <property type="match status" value="1"/>
</dbReference>
<dbReference type="PROSITE" id="PS51233">
    <property type="entry name" value="VWFD"/>
    <property type="match status" value="1"/>
</dbReference>
<name>A0ABM0GJU8_SACKO</name>
<dbReference type="GeneID" id="100378004"/>
<evidence type="ECO:0000313" key="5">
    <source>
        <dbReference type="Proteomes" id="UP000694865"/>
    </source>
</evidence>
<dbReference type="Pfam" id="PF00094">
    <property type="entry name" value="VWD"/>
    <property type="match status" value="1"/>
</dbReference>
<dbReference type="RefSeq" id="XP_002731430.1">
    <property type="nucleotide sequence ID" value="XM_002731384.1"/>
</dbReference>
<accession>A0ABM0GJU8</accession>
<dbReference type="InterPro" id="IPR050780">
    <property type="entry name" value="Mucin_vWF_Thrombospondin_sf"/>
</dbReference>
<feature type="chain" id="PRO_5046057267" evidence="3">
    <location>
        <begin position="20"/>
        <end position="235"/>
    </location>
</feature>
<keyword evidence="1" id="KW-1015">Disulfide bond</keyword>
<evidence type="ECO:0000256" key="3">
    <source>
        <dbReference type="SAM" id="SignalP"/>
    </source>
</evidence>
<keyword evidence="3" id="KW-0732">Signal</keyword>
<evidence type="ECO:0000259" key="4">
    <source>
        <dbReference type="PROSITE" id="PS51233"/>
    </source>
</evidence>
<evidence type="ECO:0000256" key="1">
    <source>
        <dbReference type="ARBA" id="ARBA00023157"/>
    </source>
</evidence>
<protein>
    <submittedName>
        <fullName evidence="6">BMP-binding endothelial regulator protein-like</fullName>
    </submittedName>
</protein>
<sequence>MMHYQTLITVLCVLGASYAATMEEETSLNRKARDHEYLVECDNLSYWKDITPGHQCGECKIHGDPHVSTFDQVKFKFIGEPERYLATRVYGFDTPCDQIKIEFELVQHHNKRRHIFHKIFLIDGTETITLTRRNDGTIDTTNVPGGDQSGLDEFSYIFPNCQKIQMKFWDRALRLHIAGHSVLRGHMEGICGIYNGEQDDDMYGSDDIKYENQPDDFAATWKTDGLPGHTTHPDK</sequence>
<evidence type="ECO:0000256" key="2">
    <source>
        <dbReference type="ARBA" id="ARBA00023180"/>
    </source>
</evidence>
<dbReference type="Proteomes" id="UP000694865">
    <property type="component" value="Unplaced"/>
</dbReference>
<gene>
    <name evidence="6" type="primary">LOC100378004</name>
</gene>
<evidence type="ECO:0000313" key="6">
    <source>
        <dbReference type="RefSeq" id="XP_002731430.1"/>
    </source>
</evidence>
<keyword evidence="5" id="KW-1185">Reference proteome</keyword>
<dbReference type="PANTHER" id="PTHR11339">
    <property type="entry name" value="EXTRACELLULAR MATRIX GLYCOPROTEIN RELATED"/>
    <property type="match status" value="1"/>
</dbReference>
<feature type="domain" description="VWFD" evidence="4">
    <location>
        <begin position="57"/>
        <end position="230"/>
    </location>
</feature>